<proteinExistence type="predicted"/>
<organism evidence="1 2">
    <name type="scientific">Escherichia phage Av-05</name>
    <dbReference type="NCBI Taxonomy" id="1527519"/>
    <lineage>
        <taxon>Viruses</taxon>
        <taxon>Duplodnaviria</taxon>
        <taxon>Heunggongvirae</taxon>
        <taxon>Uroviricota</taxon>
        <taxon>Caudoviricetes</taxon>
        <taxon>Vequintavirinae</taxon>
        <taxon>Avunavirus</taxon>
        <taxon>Avunavirus Av05</taxon>
    </lineage>
</organism>
<evidence type="ECO:0000313" key="2">
    <source>
        <dbReference type="Proteomes" id="UP000028961"/>
    </source>
</evidence>
<dbReference type="Proteomes" id="UP000028961">
    <property type="component" value="Segment"/>
</dbReference>
<evidence type="ECO:0000313" key="1">
    <source>
        <dbReference type="EMBL" id="AII27752.1"/>
    </source>
</evidence>
<reference evidence="1 2" key="1">
    <citation type="journal article" date="2015" name="Genome Announc.">
        <title>Genomic Analysis of Broad-Host-Range Enterobacteriophage Av-05.</title>
        <authorList>
            <person name="Amarillas L."/>
            <person name="Lopez-Cuevas O."/>
            <person name="Leon-Felix J."/>
            <person name="Castro-Del Campo N."/>
            <person name="Gerba C.P."/>
            <person name="Chaidez C."/>
        </authorList>
    </citation>
    <scope>NUCLEOTIDE SEQUENCE [LARGE SCALE GENOMIC DNA]</scope>
</reference>
<dbReference type="KEGG" id="vg:22475550"/>
<keyword evidence="2" id="KW-1185">Reference proteome</keyword>
<dbReference type="OrthoDB" id="2120at10239"/>
<dbReference type="RefSeq" id="YP_009111283.1">
    <property type="nucleotide sequence ID" value="NC_025830.1"/>
</dbReference>
<gene>
    <name evidence="1" type="ORF">Av05_00209</name>
</gene>
<dbReference type="EMBL" id="KM190144">
    <property type="protein sequence ID" value="AII27752.1"/>
    <property type="molecule type" value="Genomic_DNA"/>
</dbReference>
<accession>A0A076G8D1</accession>
<protein>
    <submittedName>
        <fullName evidence="1">Terminase large subunit</fullName>
    </submittedName>
</protein>
<dbReference type="GeneID" id="22475550"/>
<sequence length="102" mass="11835">MVISCNPDPDHKIKELISWYLDDEGYPIPERDGVIRWFIRRDGEFIWGESEQELIEKYWDGKDEKRKPKPLSFSFISATIKRIVASCSNACRITSLIAGNSQ</sequence>
<name>A0A076G8D1_9CAUD</name>